<dbReference type="Gene3D" id="1.10.260.40">
    <property type="entry name" value="lambda repressor-like DNA-binding domains"/>
    <property type="match status" value="1"/>
</dbReference>
<gene>
    <name evidence="3" type="ORF">ACFOU2_15485</name>
</gene>
<dbReference type="CDD" id="cd00093">
    <property type="entry name" value="HTH_XRE"/>
    <property type="match status" value="1"/>
</dbReference>
<sequence length="139" mass="16226">MNSLFLCKKTKCFLKDKGEDEVSIMIGKNISRIRKQRGFTLSELAEKSSISKSYLSNIERNLNKNPSIQLMEKIAAVLQVDLQKLLKPETELELMEQPVEEEWLSLIHELKEAGIDKEDVQDYKILVEFIKWQQENKLN</sequence>
<proteinExistence type="predicted"/>
<evidence type="ECO:0000313" key="4">
    <source>
        <dbReference type="Proteomes" id="UP001595752"/>
    </source>
</evidence>
<dbReference type="Proteomes" id="UP001595752">
    <property type="component" value="Unassembled WGS sequence"/>
</dbReference>
<accession>A0ABV8B3K1</accession>
<evidence type="ECO:0000256" key="1">
    <source>
        <dbReference type="ARBA" id="ARBA00023125"/>
    </source>
</evidence>
<name>A0ABV8B3K1_9BACI</name>
<reference evidence="4" key="1">
    <citation type="journal article" date="2019" name="Int. J. Syst. Evol. Microbiol.">
        <title>The Global Catalogue of Microorganisms (GCM) 10K type strain sequencing project: providing services to taxonomists for standard genome sequencing and annotation.</title>
        <authorList>
            <consortium name="The Broad Institute Genomics Platform"/>
            <consortium name="The Broad Institute Genome Sequencing Center for Infectious Disease"/>
            <person name="Wu L."/>
            <person name="Ma J."/>
        </authorList>
    </citation>
    <scope>NUCLEOTIDE SEQUENCE [LARGE SCALE GENOMIC DNA]</scope>
    <source>
        <strain evidence="4">CCUG 61889</strain>
    </source>
</reference>
<comment type="caution">
    <text evidence="3">The sequence shown here is derived from an EMBL/GenBank/DDBJ whole genome shotgun (WGS) entry which is preliminary data.</text>
</comment>
<dbReference type="InterPro" id="IPR010982">
    <property type="entry name" value="Lambda_DNA-bd_dom_sf"/>
</dbReference>
<evidence type="ECO:0000313" key="3">
    <source>
        <dbReference type="EMBL" id="MFC3884792.1"/>
    </source>
</evidence>
<dbReference type="PANTHER" id="PTHR46797">
    <property type="entry name" value="HTH-TYPE TRANSCRIPTIONAL REGULATOR"/>
    <property type="match status" value="1"/>
</dbReference>
<organism evidence="3 4">
    <name type="scientific">Bacillus songklensis</name>
    <dbReference type="NCBI Taxonomy" id="1069116"/>
    <lineage>
        <taxon>Bacteria</taxon>
        <taxon>Bacillati</taxon>
        <taxon>Bacillota</taxon>
        <taxon>Bacilli</taxon>
        <taxon>Bacillales</taxon>
        <taxon>Bacillaceae</taxon>
        <taxon>Bacillus</taxon>
    </lineage>
</organism>
<dbReference type="SUPFAM" id="SSF47413">
    <property type="entry name" value="lambda repressor-like DNA-binding domains"/>
    <property type="match status" value="1"/>
</dbReference>
<feature type="domain" description="HTH cro/C1-type" evidence="2">
    <location>
        <begin position="30"/>
        <end position="85"/>
    </location>
</feature>
<keyword evidence="4" id="KW-1185">Reference proteome</keyword>
<dbReference type="PANTHER" id="PTHR46797:SF13">
    <property type="entry name" value="HTH-TYPE TRANSCRIPTIONAL REGULATOR SINR"/>
    <property type="match status" value="1"/>
</dbReference>
<protein>
    <submittedName>
        <fullName evidence="3">Helix-turn-helix domain-containing protein</fullName>
    </submittedName>
</protein>
<dbReference type="PROSITE" id="PS50943">
    <property type="entry name" value="HTH_CROC1"/>
    <property type="match status" value="1"/>
</dbReference>
<dbReference type="SMART" id="SM00530">
    <property type="entry name" value="HTH_XRE"/>
    <property type="match status" value="1"/>
</dbReference>
<keyword evidence="1" id="KW-0238">DNA-binding</keyword>
<dbReference type="InterPro" id="IPR001387">
    <property type="entry name" value="Cro/C1-type_HTH"/>
</dbReference>
<dbReference type="EMBL" id="JBHRZT010000067">
    <property type="protein sequence ID" value="MFC3884792.1"/>
    <property type="molecule type" value="Genomic_DNA"/>
</dbReference>
<evidence type="ECO:0000259" key="2">
    <source>
        <dbReference type="PROSITE" id="PS50943"/>
    </source>
</evidence>
<dbReference type="InterPro" id="IPR050807">
    <property type="entry name" value="TransReg_Diox_bact_type"/>
</dbReference>
<dbReference type="Pfam" id="PF01381">
    <property type="entry name" value="HTH_3"/>
    <property type="match status" value="1"/>
</dbReference>